<dbReference type="RefSeq" id="XP_053580214.1">
    <property type="nucleotide sequence ID" value="XM_053736648.1"/>
</dbReference>
<dbReference type="AlphaFoldDB" id="A0A6A5G3W8"/>
<dbReference type="InterPro" id="IPR012337">
    <property type="entry name" value="RNaseH-like_sf"/>
</dbReference>
<reference evidence="1 2" key="1">
    <citation type="submission" date="2019-12" db="EMBL/GenBank/DDBJ databases">
        <title>Chromosome-level assembly of the Caenorhabditis remanei genome.</title>
        <authorList>
            <person name="Teterina A.A."/>
            <person name="Willis J.H."/>
            <person name="Phillips P.C."/>
        </authorList>
    </citation>
    <scope>NUCLEOTIDE SEQUENCE [LARGE SCALE GENOMIC DNA]</scope>
    <source>
        <strain evidence="1 2">PX506</strain>
        <tissue evidence="1">Whole organism</tissue>
    </source>
</reference>
<dbReference type="Gene3D" id="3.30.420.10">
    <property type="entry name" value="Ribonuclease H-like superfamily/Ribonuclease H"/>
    <property type="match status" value="1"/>
</dbReference>
<dbReference type="GeneID" id="78778020"/>
<dbReference type="Proteomes" id="UP000483820">
    <property type="component" value="Chromosome X"/>
</dbReference>
<organism evidence="1 2">
    <name type="scientific">Caenorhabditis remanei</name>
    <name type="common">Caenorhabditis vulgaris</name>
    <dbReference type="NCBI Taxonomy" id="31234"/>
    <lineage>
        <taxon>Eukaryota</taxon>
        <taxon>Metazoa</taxon>
        <taxon>Ecdysozoa</taxon>
        <taxon>Nematoda</taxon>
        <taxon>Chromadorea</taxon>
        <taxon>Rhabditida</taxon>
        <taxon>Rhabditina</taxon>
        <taxon>Rhabditomorpha</taxon>
        <taxon>Rhabditoidea</taxon>
        <taxon>Rhabditidae</taxon>
        <taxon>Peloderinae</taxon>
        <taxon>Caenorhabditis</taxon>
    </lineage>
</organism>
<evidence type="ECO:0000313" key="1">
    <source>
        <dbReference type="EMBL" id="KAF1749620.1"/>
    </source>
</evidence>
<dbReference type="EMBL" id="WUAV01000006">
    <property type="protein sequence ID" value="KAF1749620.1"/>
    <property type="molecule type" value="Genomic_DNA"/>
</dbReference>
<comment type="caution">
    <text evidence="1">The sequence shown here is derived from an EMBL/GenBank/DDBJ whole genome shotgun (WGS) entry which is preliminary data.</text>
</comment>
<sequence length="85" mass="9764">MNEAFIAFSKQHNERLYKPEQTLTNDLCYNHQIVFHPAGLPVPLYIAGRYSQRGAMVLAHNGSPITNKEVYQSTSRIHHQEIDIN</sequence>
<name>A0A6A5G3W8_CAERE</name>
<dbReference type="KEGG" id="crq:GCK72_026088"/>
<evidence type="ECO:0000313" key="2">
    <source>
        <dbReference type="Proteomes" id="UP000483820"/>
    </source>
</evidence>
<proteinExistence type="predicted"/>
<dbReference type="InterPro" id="IPR036397">
    <property type="entry name" value="RNaseH_sf"/>
</dbReference>
<accession>A0A6A5G3W8</accession>
<gene>
    <name evidence="1" type="ORF">GCK72_026088</name>
</gene>
<dbReference type="CTD" id="78778020"/>
<dbReference type="GO" id="GO:0003676">
    <property type="term" value="F:nucleic acid binding"/>
    <property type="evidence" value="ECO:0007669"/>
    <property type="project" value="InterPro"/>
</dbReference>
<protein>
    <submittedName>
        <fullName evidence="1">Uncharacterized protein</fullName>
    </submittedName>
</protein>
<dbReference type="SUPFAM" id="SSF53098">
    <property type="entry name" value="Ribonuclease H-like"/>
    <property type="match status" value="1"/>
</dbReference>